<name>A0A2S1T202_9ACTN</name>
<protein>
    <submittedName>
        <fullName evidence="1">Uncharacterized protein</fullName>
    </submittedName>
</protein>
<dbReference type="AlphaFoldDB" id="A0A2S1T202"/>
<evidence type="ECO:0000313" key="1">
    <source>
        <dbReference type="EMBL" id="AWI32641.1"/>
    </source>
</evidence>
<keyword evidence="2" id="KW-1185">Reference proteome</keyword>
<gene>
    <name evidence="1" type="ORF">DDW44_30445</name>
</gene>
<dbReference type="EMBL" id="CP029188">
    <property type="protein sequence ID" value="AWI32641.1"/>
    <property type="molecule type" value="Genomic_DNA"/>
</dbReference>
<dbReference type="RefSeq" id="WP_108908509.1">
    <property type="nucleotide sequence ID" value="NZ_CP029188.1"/>
</dbReference>
<proteinExistence type="predicted"/>
<dbReference type="Proteomes" id="UP000244900">
    <property type="component" value="Chromosome"/>
</dbReference>
<reference evidence="1 2" key="1">
    <citation type="submission" date="2018-05" db="EMBL/GenBank/DDBJ databases">
        <title>Complete genome sequence of sponge-derived Streptomyces sp. HNM0039.</title>
        <authorList>
            <person name="Huang X."/>
            <person name="Zhou S."/>
        </authorList>
    </citation>
    <scope>NUCLEOTIDE SEQUENCE [LARGE SCALE GENOMIC DNA]</scope>
    <source>
        <strain evidence="1 2">HNM0039</strain>
    </source>
</reference>
<dbReference type="OrthoDB" id="4256503at2"/>
<organism evidence="1 2">
    <name type="scientific">Streptomyces tirandamycinicus</name>
    <dbReference type="NCBI Taxonomy" id="2174846"/>
    <lineage>
        <taxon>Bacteria</taxon>
        <taxon>Bacillati</taxon>
        <taxon>Actinomycetota</taxon>
        <taxon>Actinomycetes</taxon>
        <taxon>Kitasatosporales</taxon>
        <taxon>Streptomycetaceae</taxon>
        <taxon>Streptomyces</taxon>
    </lineage>
</organism>
<dbReference type="KEGG" id="stir:DDW44_30445"/>
<evidence type="ECO:0000313" key="2">
    <source>
        <dbReference type="Proteomes" id="UP000244900"/>
    </source>
</evidence>
<sequence length="167" mass="18210">MSSNPNPTLPDGTPLSVQLFTVEGSAYGPYVALPLSDMWTPYSAHLFTRATAEEIVKDLHKDDCGMTAAFADDGTLTFTWTRDYDGDGGTKSIAPDGHGRYAIGGMWSWDEWGDHVPHTAGQAVFALGAAEYRWTADRCTAQPEGLDGLYARGREEAHAVTLRREEP</sequence>
<accession>A0A2S1T202</accession>